<dbReference type="PANTHER" id="PTHR23077:SF171">
    <property type="entry name" value="NUCLEAR VALOSIN-CONTAINING PROTEIN-LIKE"/>
    <property type="match status" value="1"/>
</dbReference>
<comment type="caution">
    <text evidence="6">The sequence shown here is derived from an EMBL/GenBank/DDBJ whole genome shotgun (WGS) entry which is preliminary data.</text>
</comment>
<dbReference type="Gene3D" id="1.10.8.60">
    <property type="match status" value="2"/>
</dbReference>
<dbReference type="PANTHER" id="PTHR23077">
    <property type="entry name" value="AAA-FAMILY ATPASE"/>
    <property type="match status" value="1"/>
</dbReference>
<dbReference type="PROSITE" id="PS00674">
    <property type="entry name" value="AAA"/>
    <property type="match status" value="2"/>
</dbReference>
<evidence type="ECO:0000256" key="4">
    <source>
        <dbReference type="SAM" id="Phobius"/>
    </source>
</evidence>
<dbReference type="AlphaFoldDB" id="A0A5E4LPL0"/>
<feature type="transmembrane region" description="Helical" evidence="4">
    <location>
        <begin position="133"/>
        <end position="152"/>
    </location>
</feature>
<feature type="transmembrane region" description="Helical" evidence="4">
    <location>
        <begin position="158"/>
        <end position="177"/>
    </location>
</feature>
<keyword evidence="1" id="KW-0547">Nucleotide-binding</keyword>
<proteinExistence type="predicted"/>
<keyword evidence="4" id="KW-1133">Transmembrane helix</keyword>
<feature type="transmembrane region" description="Helical" evidence="4">
    <location>
        <begin position="75"/>
        <end position="91"/>
    </location>
</feature>
<dbReference type="Pfam" id="PF17862">
    <property type="entry name" value="AAA_lid_3"/>
    <property type="match status" value="2"/>
</dbReference>
<accession>A0A5E4LPL0</accession>
<feature type="transmembrane region" description="Helical" evidence="4">
    <location>
        <begin position="34"/>
        <end position="63"/>
    </location>
</feature>
<evidence type="ECO:0000256" key="2">
    <source>
        <dbReference type="ARBA" id="ARBA00022840"/>
    </source>
</evidence>
<evidence type="ECO:0000313" key="7">
    <source>
        <dbReference type="Proteomes" id="UP000789941"/>
    </source>
</evidence>
<dbReference type="InterPro" id="IPR027417">
    <property type="entry name" value="P-loop_NTPase"/>
</dbReference>
<dbReference type="Pfam" id="PF00004">
    <property type="entry name" value="AAA"/>
    <property type="match status" value="2"/>
</dbReference>
<dbReference type="InterPro" id="IPR050168">
    <property type="entry name" value="AAA_ATPase_domain"/>
</dbReference>
<dbReference type="InterPro" id="IPR003959">
    <property type="entry name" value="ATPase_AAA_core"/>
</dbReference>
<dbReference type="Proteomes" id="UP000789941">
    <property type="component" value="Unassembled WGS sequence"/>
</dbReference>
<reference evidence="6 7" key="1">
    <citation type="submission" date="2019-08" db="EMBL/GenBank/DDBJ databases">
        <authorList>
            <person name="Vazquez-Campos X."/>
        </authorList>
    </citation>
    <scope>NUCLEOTIDE SEQUENCE [LARGE SCALE GENOMIC DNA]</scope>
    <source>
        <strain evidence="6">LFW-283_2</strain>
    </source>
</reference>
<evidence type="ECO:0000313" key="6">
    <source>
        <dbReference type="EMBL" id="VVC03934.1"/>
    </source>
</evidence>
<evidence type="ECO:0000256" key="3">
    <source>
        <dbReference type="ARBA" id="ARBA00023054"/>
    </source>
</evidence>
<dbReference type="GO" id="GO:0005524">
    <property type="term" value="F:ATP binding"/>
    <property type="evidence" value="ECO:0007669"/>
    <property type="project" value="UniProtKB-KW"/>
</dbReference>
<dbReference type="Gene3D" id="3.40.50.300">
    <property type="entry name" value="P-loop containing nucleotide triphosphate hydrolases"/>
    <property type="match status" value="2"/>
</dbReference>
<feature type="domain" description="AAA+ ATPase" evidence="5">
    <location>
        <begin position="391"/>
        <end position="529"/>
    </location>
</feature>
<feature type="domain" description="AAA+ ATPase" evidence="5">
    <location>
        <begin position="681"/>
        <end position="814"/>
    </location>
</feature>
<protein>
    <submittedName>
        <fullName evidence="6">VCP-like ATPase</fullName>
    </submittedName>
</protein>
<feature type="transmembrane region" description="Helical" evidence="4">
    <location>
        <begin position="249"/>
        <end position="268"/>
    </location>
</feature>
<evidence type="ECO:0000259" key="5">
    <source>
        <dbReference type="SMART" id="SM00382"/>
    </source>
</evidence>
<feature type="transmembrane region" description="Helical" evidence="4">
    <location>
        <begin position="97"/>
        <end position="121"/>
    </location>
</feature>
<dbReference type="GO" id="GO:0016887">
    <property type="term" value="F:ATP hydrolysis activity"/>
    <property type="evidence" value="ECO:0007669"/>
    <property type="project" value="InterPro"/>
</dbReference>
<name>A0A5E4LPL0_9ARCH</name>
<dbReference type="SMART" id="SM00382">
    <property type="entry name" value="AAA"/>
    <property type="match status" value="2"/>
</dbReference>
<dbReference type="InterPro" id="IPR003593">
    <property type="entry name" value="AAA+_ATPase"/>
</dbReference>
<keyword evidence="3" id="KW-0175">Coiled coil</keyword>
<sequence>MQPPAPQQIKQQAPSMTGQKIAAYVSQAEESEEFWAAIIVFFGVLMLLSTIAFYPIYVVFGLAALCGAIASKKPAIGVILGVLFGLPAVLYQSAVFAWFYLLVIVLVLFQAFTNWMVIAVLEILVMAPFAFQGFPFIGYITIAGMSMGALFFGSKKSLAISLSAVIAILLLSSIWAMDNSAYMPLNLKNYQPGKAELQFSKPAVDIMNMGSEIGKSIGKLFDLKNLSVMASSIGFIFGRIIDLALKDSLIIQLLGWGIALYLLGWLPPKIKKHSQIISSVVLLITIPVNYIASTMYGVSFRFEFIGGIVLAMVALGAMEHFGLNISKESELDRKEKMKSYGKFGMSDVSAGGEERSMDDVGGYEDIKKELRDAIIMPLEKKEIAFAYGIKPPAGILLFGPPGTGKTMLMRALAKELKYNFIEVRCSQILSQWYGESEKNVAEIFSNARKNAPTVLFFDEIDSIAKRRGADSMDTVGPRVLTTILQEIDGGTKSKATVMVIGATNLPNELDPALIRPGRLDKIIYMHLPDPEARKAIINGYIKKMKKDIQPKDLDMDVVVKKTERFSGADMKNVVTEAQRLAAREATDKGVVVPITMAHFLRVLEAVKPSTGLSQLDMYEQFKLDFERRVGADKGKQEETAKESAVKWSDVAGMDDIKKALLEAIELPLLHEADMKEFKVKPSKGILLFGPPGTGKTLIVRAAANELKASFQALSAAEVMKKGYTQAMGVIKEAFNRARENPPGIIFVDEIETFAPARGAGGSSEILGQFLTEMDGVKGQKGVLVIAATNKPALMDAAIMRPGRFDKIFFIPPPDMAGRVEMFRIHLASFAEKVDLKLLAEMTPGFSGADIADICQNVKMKALRSKLEGKPEEISTKSVISVIKTRRPSVTQDILEEYKKFMENYGERR</sequence>
<dbReference type="EMBL" id="CABMJJ010000009">
    <property type="protein sequence ID" value="VVC03934.1"/>
    <property type="molecule type" value="Genomic_DNA"/>
</dbReference>
<organism evidence="6 7">
    <name type="scientific">Candidatus Bilamarchaeum dharawalense</name>
    <dbReference type="NCBI Taxonomy" id="2885759"/>
    <lineage>
        <taxon>Archaea</taxon>
        <taxon>Candidatus Micrarchaeota</taxon>
        <taxon>Candidatus Micrarchaeia</taxon>
        <taxon>Candidatus Anstonellales</taxon>
        <taxon>Candidatus Bilamarchaeaceae</taxon>
        <taxon>Candidatus Bilamarchaeum</taxon>
    </lineage>
</organism>
<feature type="transmembrane region" description="Helical" evidence="4">
    <location>
        <begin position="280"/>
        <end position="298"/>
    </location>
</feature>
<keyword evidence="4" id="KW-0812">Transmembrane</keyword>
<dbReference type="FunFam" id="3.40.50.300:FF:001025">
    <property type="entry name" value="ATPase family, AAA domain-containing 2B"/>
    <property type="match status" value="2"/>
</dbReference>
<dbReference type="InterPro" id="IPR041569">
    <property type="entry name" value="AAA_lid_3"/>
</dbReference>
<keyword evidence="4" id="KW-0472">Membrane</keyword>
<evidence type="ECO:0000256" key="1">
    <source>
        <dbReference type="ARBA" id="ARBA00022741"/>
    </source>
</evidence>
<dbReference type="SUPFAM" id="SSF52540">
    <property type="entry name" value="P-loop containing nucleoside triphosphate hydrolases"/>
    <property type="match status" value="2"/>
</dbReference>
<gene>
    <name evidence="6" type="primary">vat_2</name>
    <name evidence="6" type="ORF">LFW2832_00619</name>
</gene>
<keyword evidence="2" id="KW-0067">ATP-binding</keyword>
<dbReference type="InterPro" id="IPR003960">
    <property type="entry name" value="ATPase_AAA_CS"/>
</dbReference>